<dbReference type="Proteomes" id="UP001596050">
    <property type="component" value="Unassembled WGS sequence"/>
</dbReference>
<sequence>MDSVETTRKQTVQPQTNDGARQPRRRIAKDVLERGRRLRNRAGVLIGVSMGLVALLVAME</sequence>
<evidence type="ECO:0000313" key="4">
    <source>
        <dbReference type="Proteomes" id="UP001596050"/>
    </source>
</evidence>
<keyword evidence="2" id="KW-0472">Membrane</keyword>
<evidence type="ECO:0000313" key="3">
    <source>
        <dbReference type="EMBL" id="MFC5458796.1"/>
    </source>
</evidence>
<keyword evidence="2" id="KW-0812">Transmembrane</keyword>
<reference evidence="4" key="1">
    <citation type="journal article" date="2019" name="Int. J. Syst. Evol. Microbiol.">
        <title>The Global Catalogue of Microorganisms (GCM) 10K type strain sequencing project: providing services to taxonomists for standard genome sequencing and annotation.</title>
        <authorList>
            <consortium name="The Broad Institute Genomics Platform"/>
            <consortium name="The Broad Institute Genome Sequencing Center for Infectious Disease"/>
            <person name="Wu L."/>
            <person name="Ma J."/>
        </authorList>
    </citation>
    <scope>NUCLEOTIDE SEQUENCE [LARGE SCALE GENOMIC DNA]</scope>
    <source>
        <strain evidence="4">KACC 12649</strain>
    </source>
</reference>
<keyword evidence="2" id="KW-1133">Transmembrane helix</keyword>
<evidence type="ECO:0000256" key="2">
    <source>
        <dbReference type="SAM" id="Phobius"/>
    </source>
</evidence>
<name>A0ABW0L1S1_9BURK</name>
<protein>
    <submittedName>
        <fullName evidence="3">Uncharacterized protein</fullName>
    </submittedName>
</protein>
<keyword evidence="4" id="KW-1185">Reference proteome</keyword>
<comment type="caution">
    <text evidence="3">The sequence shown here is derived from an EMBL/GenBank/DDBJ whole genome shotgun (WGS) entry which is preliminary data.</text>
</comment>
<organism evidence="3 4">
    <name type="scientific">Massilia niabensis</name>
    <dbReference type="NCBI Taxonomy" id="544910"/>
    <lineage>
        <taxon>Bacteria</taxon>
        <taxon>Pseudomonadati</taxon>
        <taxon>Pseudomonadota</taxon>
        <taxon>Betaproteobacteria</taxon>
        <taxon>Burkholderiales</taxon>
        <taxon>Oxalobacteraceae</taxon>
        <taxon>Telluria group</taxon>
        <taxon>Massilia</taxon>
    </lineage>
</organism>
<feature type="transmembrane region" description="Helical" evidence="2">
    <location>
        <begin position="42"/>
        <end position="59"/>
    </location>
</feature>
<gene>
    <name evidence="3" type="ORF">ACFPN5_03090</name>
</gene>
<accession>A0ABW0L1S1</accession>
<dbReference type="RefSeq" id="WP_379780001.1">
    <property type="nucleotide sequence ID" value="NZ_JBHSMU010000004.1"/>
</dbReference>
<proteinExistence type="predicted"/>
<feature type="region of interest" description="Disordered" evidence="1">
    <location>
        <begin position="1"/>
        <end position="27"/>
    </location>
</feature>
<feature type="compositionally biased region" description="Polar residues" evidence="1">
    <location>
        <begin position="9"/>
        <end position="19"/>
    </location>
</feature>
<evidence type="ECO:0000256" key="1">
    <source>
        <dbReference type="SAM" id="MobiDB-lite"/>
    </source>
</evidence>
<dbReference type="EMBL" id="JBHSMU010000004">
    <property type="protein sequence ID" value="MFC5458796.1"/>
    <property type="molecule type" value="Genomic_DNA"/>
</dbReference>